<dbReference type="Pfam" id="PF01145">
    <property type="entry name" value="Band_7"/>
    <property type="match status" value="1"/>
</dbReference>
<evidence type="ECO:0000256" key="6">
    <source>
        <dbReference type="PIRNR" id="PIRNR005651"/>
    </source>
</evidence>
<keyword evidence="3" id="KW-0812">Transmembrane</keyword>
<dbReference type="SUPFAM" id="SSF117892">
    <property type="entry name" value="Band 7/SPFH domain"/>
    <property type="match status" value="1"/>
</dbReference>
<dbReference type="AlphaFoldDB" id="A0A1G9SBE0"/>
<comment type="subcellular location">
    <subcellularLocation>
        <location evidence="1">Membrane</location>
        <topology evidence="1">Single-pass membrane protein</topology>
    </subcellularLocation>
</comment>
<dbReference type="GO" id="GO:0016020">
    <property type="term" value="C:membrane"/>
    <property type="evidence" value="ECO:0007669"/>
    <property type="project" value="UniProtKB-SubCell"/>
</dbReference>
<dbReference type="GO" id="GO:0006508">
    <property type="term" value="P:proteolysis"/>
    <property type="evidence" value="ECO:0007669"/>
    <property type="project" value="UniProtKB-KW"/>
</dbReference>
<comment type="similarity">
    <text evidence="2 6">Belongs to the band 7/mec-2 family. HflC subfamily.</text>
</comment>
<dbReference type="GO" id="GO:0008233">
    <property type="term" value="F:peptidase activity"/>
    <property type="evidence" value="ECO:0007669"/>
    <property type="project" value="UniProtKB-KW"/>
</dbReference>
<dbReference type="InterPro" id="IPR010200">
    <property type="entry name" value="HflC"/>
</dbReference>
<keyword evidence="4" id="KW-1133">Transmembrane helix</keyword>
<dbReference type="EMBL" id="FNHG01000009">
    <property type="protein sequence ID" value="SDM32660.1"/>
    <property type="molecule type" value="Genomic_DNA"/>
</dbReference>
<dbReference type="Gene3D" id="3.30.479.30">
    <property type="entry name" value="Band 7 domain"/>
    <property type="match status" value="1"/>
</dbReference>
<gene>
    <name evidence="8" type="ORF">SAMN04488568_10932</name>
</gene>
<evidence type="ECO:0000256" key="5">
    <source>
        <dbReference type="ARBA" id="ARBA00023136"/>
    </source>
</evidence>
<evidence type="ECO:0000256" key="3">
    <source>
        <dbReference type="ARBA" id="ARBA00022692"/>
    </source>
</evidence>
<evidence type="ECO:0000313" key="8">
    <source>
        <dbReference type="EMBL" id="SDM32660.1"/>
    </source>
</evidence>
<sequence>MIRTLGIILLFGVVFVGLQSVYTVNELQQALILRVGEPVDAVNEVGDEDPGLHFKLPFIMDVLMFDKRNLEFDMQPEEIQASDQVRLVVDAFLRYRIVNPLRFYQTVGDERGAQSRLRSIMDDSLRGVIASIPSQEVVSGQRAELMDRVQTAVEDQVARQDLGIEVIDVRILRADLPQQIAERVFQRMRSEREQRAAQIRAVGAQEAQEIQADADRQGLIIRAEARAESERTRGEGDAQRAAIYAAAYGRDPEFYAFYRSMIAYQEAIGAGTPIVVAPDSEFFDYFRSETGRN</sequence>
<organism evidence="8 9">
    <name type="scientific">Maricaulis salignorans</name>
    <dbReference type="NCBI Taxonomy" id="144026"/>
    <lineage>
        <taxon>Bacteria</taxon>
        <taxon>Pseudomonadati</taxon>
        <taxon>Pseudomonadota</taxon>
        <taxon>Alphaproteobacteria</taxon>
        <taxon>Maricaulales</taxon>
        <taxon>Maricaulaceae</taxon>
        <taxon>Maricaulis</taxon>
    </lineage>
</organism>
<keyword evidence="8" id="KW-0378">Hydrolase</keyword>
<reference evidence="8 9" key="1">
    <citation type="submission" date="2016-10" db="EMBL/GenBank/DDBJ databases">
        <authorList>
            <person name="de Groot N.N."/>
        </authorList>
    </citation>
    <scope>NUCLEOTIDE SEQUENCE [LARGE SCALE GENOMIC DNA]</scope>
    <source>
        <strain evidence="8 9">DSM 16077</strain>
    </source>
</reference>
<dbReference type="InterPro" id="IPR001107">
    <property type="entry name" value="Band_7"/>
</dbReference>
<dbReference type="PANTHER" id="PTHR42911">
    <property type="entry name" value="MODULATOR OF FTSH PROTEASE HFLC"/>
    <property type="match status" value="1"/>
</dbReference>
<protein>
    <recommendedName>
        <fullName evidence="6">Protein HflC</fullName>
    </recommendedName>
</protein>
<dbReference type="RefSeq" id="WP_091769742.1">
    <property type="nucleotide sequence ID" value="NZ_FNHG01000009.1"/>
</dbReference>
<evidence type="ECO:0000259" key="7">
    <source>
        <dbReference type="SMART" id="SM00244"/>
    </source>
</evidence>
<evidence type="ECO:0000313" key="9">
    <source>
        <dbReference type="Proteomes" id="UP000199759"/>
    </source>
</evidence>
<proteinExistence type="inferred from homology"/>
<dbReference type="STRING" id="144026.SAMN04488568_10932"/>
<dbReference type="CDD" id="cd03405">
    <property type="entry name" value="SPFH_HflC"/>
    <property type="match status" value="1"/>
</dbReference>
<dbReference type="PANTHER" id="PTHR42911:SF1">
    <property type="entry name" value="MODULATOR OF FTSH PROTEASE HFLC"/>
    <property type="match status" value="1"/>
</dbReference>
<feature type="domain" description="Band 7" evidence="7">
    <location>
        <begin position="19"/>
        <end position="188"/>
    </location>
</feature>
<evidence type="ECO:0000256" key="1">
    <source>
        <dbReference type="ARBA" id="ARBA00004167"/>
    </source>
</evidence>
<comment type="function">
    <text evidence="6">HflC and HflK could regulate a protease.</text>
</comment>
<dbReference type="SMART" id="SM00244">
    <property type="entry name" value="PHB"/>
    <property type="match status" value="1"/>
</dbReference>
<keyword evidence="9" id="KW-1185">Reference proteome</keyword>
<dbReference type="InterPro" id="IPR036013">
    <property type="entry name" value="Band_7/SPFH_dom_sf"/>
</dbReference>
<name>A0A1G9SBE0_9PROT</name>
<dbReference type="Proteomes" id="UP000199759">
    <property type="component" value="Unassembled WGS sequence"/>
</dbReference>
<keyword evidence="8" id="KW-0645">Protease</keyword>
<dbReference type="OrthoDB" id="9812991at2"/>
<evidence type="ECO:0000256" key="2">
    <source>
        <dbReference type="ARBA" id="ARBA00007862"/>
    </source>
</evidence>
<dbReference type="PIRSF" id="PIRSF005651">
    <property type="entry name" value="HflC"/>
    <property type="match status" value="1"/>
</dbReference>
<evidence type="ECO:0000256" key="4">
    <source>
        <dbReference type="ARBA" id="ARBA00022989"/>
    </source>
</evidence>
<keyword evidence="5" id="KW-0472">Membrane</keyword>
<accession>A0A1G9SBE0</accession>